<dbReference type="EMBL" id="JAHWGI010001373">
    <property type="protein sequence ID" value="KAK3929018.1"/>
    <property type="molecule type" value="Genomic_DNA"/>
</dbReference>
<proteinExistence type="predicted"/>
<dbReference type="AlphaFoldDB" id="A0AAE1HX70"/>
<evidence type="ECO:0000313" key="2">
    <source>
        <dbReference type="Proteomes" id="UP001219518"/>
    </source>
</evidence>
<name>A0AAE1HX70_9NEOP</name>
<gene>
    <name evidence="1" type="ORF">KUF71_017301</name>
</gene>
<protein>
    <recommendedName>
        <fullName evidence="3">Helitron helicase-like domain-containing protein</fullName>
    </recommendedName>
</protein>
<reference evidence="1" key="1">
    <citation type="submission" date="2021-07" db="EMBL/GenBank/DDBJ databases">
        <authorList>
            <person name="Catto M.A."/>
            <person name="Jacobson A."/>
            <person name="Kennedy G."/>
            <person name="Labadie P."/>
            <person name="Hunt B.G."/>
            <person name="Srinivasan R."/>
        </authorList>
    </citation>
    <scope>NUCLEOTIDE SEQUENCE</scope>
    <source>
        <strain evidence="1">PL_HMW_Pooled</strain>
        <tissue evidence="1">Head</tissue>
    </source>
</reference>
<keyword evidence="2" id="KW-1185">Reference proteome</keyword>
<evidence type="ECO:0008006" key="3">
    <source>
        <dbReference type="Google" id="ProtNLM"/>
    </source>
</evidence>
<reference evidence="1" key="2">
    <citation type="journal article" date="2023" name="BMC Genomics">
        <title>Pest status, molecular evolution, and epigenetic factors derived from the genome assembly of Frankliniella fusca, a thysanopteran phytovirus vector.</title>
        <authorList>
            <person name="Catto M.A."/>
            <person name="Labadie P.E."/>
            <person name="Jacobson A.L."/>
            <person name="Kennedy G.G."/>
            <person name="Srinivasan R."/>
            <person name="Hunt B.G."/>
        </authorList>
    </citation>
    <scope>NUCLEOTIDE SEQUENCE</scope>
    <source>
        <strain evidence="1">PL_HMW_Pooled</strain>
    </source>
</reference>
<comment type="caution">
    <text evidence="1">The sequence shown here is derived from an EMBL/GenBank/DDBJ whole genome shotgun (WGS) entry which is preliminary data.</text>
</comment>
<evidence type="ECO:0000313" key="1">
    <source>
        <dbReference type="EMBL" id="KAK3929018.1"/>
    </source>
</evidence>
<organism evidence="1 2">
    <name type="scientific">Frankliniella fusca</name>
    <dbReference type="NCBI Taxonomy" id="407009"/>
    <lineage>
        <taxon>Eukaryota</taxon>
        <taxon>Metazoa</taxon>
        <taxon>Ecdysozoa</taxon>
        <taxon>Arthropoda</taxon>
        <taxon>Hexapoda</taxon>
        <taxon>Insecta</taxon>
        <taxon>Pterygota</taxon>
        <taxon>Neoptera</taxon>
        <taxon>Paraneoptera</taxon>
        <taxon>Thysanoptera</taxon>
        <taxon>Terebrantia</taxon>
        <taxon>Thripoidea</taxon>
        <taxon>Thripidae</taxon>
        <taxon>Frankliniella</taxon>
    </lineage>
</organism>
<accession>A0AAE1HX70</accession>
<sequence length="125" mass="14918">MAIWQWQWRLQEQYGNRTLPCCWNALNLGNLYVKKNDFFSKMTVQQLKEHMVTDKNLVKQIMYYGSRIRTTKSYSELPDGGRLFSHSQIGTPTVFFTLSAADYYWPNLFRLWGKNVKLVYMKELC</sequence>
<dbReference type="Proteomes" id="UP001219518">
    <property type="component" value="Unassembled WGS sequence"/>
</dbReference>